<dbReference type="Proteomes" id="UP000007752">
    <property type="component" value="Chromosome 4"/>
</dbReference>
<dbReference type="AlphaFoldDB" id="B9FDP2"/>
<reference evidence="2" key="1">
    <citation type="journal article" date="2005" name="PLoS Biol.">
        <title>The genomes of Oryza sativa: a history of duplications.</title>
        <authorList>
            <person name="Yu J."/>
            <person name="Wang J."/>
            <person name="Lin W."/>
            <person name="Li S."/>
            <person name="Li H."/>
            <person name="Zhou J."/>
            <person name="Ni P."/>
            <person name="Dong W."/>
            <person name="Hu S."/>
            <person name="Zeng C."/>
            <person name="Zhang J."/>
            <person name="Zhang Y."/>
            <person name="Li R."/>
            <person name="Xu Z."/>
            <person name="Li S."/>
            <person name="Li X."/>
            <person name="Zheng H."/>
            <person name="Cong L."/>
            <person name="Lin L."/>
            <person name="Yin J."/>
            <person name="Geng J."/>
            <person name="Li G."/>
            <person name="Shi J."/>
            <person name="Liu J."/>
            <person name="Lv H."/>
            <person name="Li J."/>
            <person name="Wang J."/>
            <person name="Deng Y."/>
            <person name="Ran L."/>
            <person name="Shi X."/>
            <person name="Wang X."/>
            <person name="Wu Q."/>
            <person name="Li C."/>
            <person name="Ren X."/>
            <person name="Wang J."/>
            <person name="Wang X."/>
            <person name="Li D."/>
            <person name="Liu D."/>
            <person name="Zhang X."/>
            <person name="Ji Z."/>
            <person name="Zhao W."/>
            <person name="Sun Y."/>
            <person name="Zhang Z."/>
            <person name="Bao J."/>
            <person name="Han Y."/>
            <person name="Dong L."/>
            <person name="Ji J."/>
            <person name="Chen P."/>
            <person name="Wu S."/>
            <person name="Liu J."/>
            <person name="Xiao Y."/>
            <person name="Bu D."/>
            <person name="Tan J."/>
            <person name="Yang L."/>
            <person name="Ye C."/>
            <person name="Zhang J."/>
            <person name="Xu J."/>
            <person name="Zhou Y."/>
            <person name="Yu Y."/>
            <person name="Zhang B."/>
            <person name="Zhuang S."/>
            <person name="Wei H."/>
            <person name="Liu B."/>
            <person name="Lei M."/>
            <person name="Yu H."/>
            <person name="Li Y."/>
            <person name="Xu H."/>
            <person name="Wei S."/>
            <person name="He X."/>
            <person name="Fang L."/>
            <person name="Zhang Z."/>
            <person name="Zhang Y."/>
            <person name="Huang X."/>
            <person name="Su Z."/>
            <person name="Tong W."/>
            <person name="Li J."/>
            <person name="Tong Z."/>
            <person name="Li S."/>
            <person name="Ye J."/>
            <person name="Wang L."/>
            <person name="Fang L."/>
            <person name="Lei T."/>
            <person name="Chen C."/>
            <person name="Chen H."/>
            <person name="Xu Z."/>
            <person name="Li H."/>
            <person name="Huang H."/>
            <person name="Zhang F."/>
            <person name="Xu H."/>
            <person name="Li N."/>
            <person name="Zhao C."/>
            <person name="Li S."/>
            <person name="Dong L."/>
            <person name="Huang Y."/>
            <person name="Li L."/>
            <person name="Xi Y."/>
            <person name="Qi Q."/>
            <person name="Li W."/>
            <person name="Zhang B."/>
            <person name="Hu W."/>
            <person name="Zhang Y."/>
            <person name="Tian X."/>
            <person name="Jiao Y."/>
            <person name="Liang X."/>
            <person name="Jin J."/>
            <person name="Gao L."/>
            <person name="Zheng W."/>
            <person name="Hao B."/>
            <person name="Liu S."/>
            <person name="Wang W."/>
            <person name="Yuan L."/>
            <person name="Cao M."/>
            <person name="McDermott J."/>
            <person name="Samudrala R."/>
            <person name="Wang J."/>
            <person name="Wong G.K."/>
            <person name="Yang H."/>
        </authorList>
    </citation>
    <scope>NUCLEOTIDE SEQUENCE [LARGE SCALE GENOMIC DNA]</scope>
</reference>
<organism evidence="2">
    <name type="scientific">Oryza sativa subsp. japonica</name>
    <name type="common">Rice</name>
    <dbReference type="NCBI Taxonomy" id="39947"/>
    <lineage>
        <taxon>Eukaryota</taxon>
        <taxon>Viridiplantae</taxon>
        <taxon>Streptophyta</taxon>
        <taxon>Embryophyta</taxon>
        <taxon>Tracheophyta</taxon>
        <taxon>Spermatophyta</taxon>
        <taxon>Magnoliopsida</taxon>
        <taxon>Liliopsida</taxon>
        <taxon>Poales</taxon>
        <taxon>Poaceae</taxon>
        <taxon>BOP clade</taxon>
        <taxon>Oryzoideae</taxon>
        <taxon>Oryzeae</taxon>
        <taxon>Oryzinae</taxon>
        <taxon>Oryza</taxon>
        <taxon>Oryza sativa</taxon>
    </lineage>
</organism>
<sequence length="73" mass="8666">MLAAAACILRRRRRHHARGRHLPPSPSSPHRCSARHHPALQRRPRRPASPLRLPHARTRERIRYLEDQIWMSC</sequence>
<evidence type="ECO:0000256" key="1">
    <source>
        <dbReference type="SAM" id="MobiDB-lite"/>
    </source>
</evidence>
<feature type="region of interest" description="Disordered" evidence="1">
    <location>
        <begin position="10"/>
        <end position="52"/>
    </location>
</feature>
<proteinExistence type="predicted"/>
<gene>
    <name evidence="2" type="ORF">OsJ_13816</name>
</gene>
<dbReference type="EMBL" id="CM000141">
    <property type="protein sequence ID" value="EEE60509.1"/>
    <property type="molecule type" value="Genomic_DNA"/>
</dbReference>
<protein>
    <submittedName>
        <fullName evidence="2">Uncharacterized protein</fullName>
    </submittedName>
</protein>
<evidence type="ECO:0000313" key="2">
    <source>
        <dbReference type="EMBL" id="EEE60509.1"/>
    </source>
</evidence>
<accession>B9FDP2</accession>
<feature type="compositionally biased region" description="Basic residues" evidence="1">
    <location>
        <begin position="32"/>
        <end position="46"/>
    </location>
</feature>
<name>B9FDP2_ORYSJ</name>
<feature type="compositionally biased region" description="Basic residues" evidence="1">
    <location>
        <begin position="10"/>
        <end position="21"/>
    </location>
</feature>
<reference evidence="2" key="2">
    <citation type="submission" date="2008-12" db="EMBL/GenBank/DDBJ databases">
        <title>Improved gene annotation of the rice (Oryza sativa) genomes.</title>
        <authorList>
            <person name="Wang J."/>
            <person name="Li R."/>
            <person name="Fan W."/>
            <person name="Huang Q."/>
            <person name="Zhang J."/>
            <person name="Zhou Y."/>
            <person name="Hu Y."/>
            <person name="Zi S."/>
            <person name="Li J."/>
            <person name="Ni P."/>
            <person name="Zheng H."/>
            <person name="Zhang Y."/>
            <person name="Zhao M."/>
            <person name="Hao Q."/>
            <person name="McDermott J."/>
            <person name="Samudrala R."/>
            <person name="Kristiansen K."/>
            <person name="Wong G.K.-S."/>
        </authorList>
    </citation>
    <scope>NUCLEOTIDE SEQUENCE</scope>
</reference>